<evidence type="ECO:0000259" key="1">
    <source>
        <dbReference type="SMART" id="SM00460"/>
    </source>
</evidence>
<evidence type="ECO:0000313" key="3">
    <source>
        <dbReference type="Proteomes" id="UP000321306"/>
    </source>
</evidence>
<dbReference type="EMBL" id="BJXB01000002">
    <property type="protein sequence ID" value="GEM45040.1"/>
    <property type="molecule type" value="Genomic_DNA"/>
</dbReference>
<dbReference type="Proteomes" id="UP000321306">
    <property type="component" value="Unassembled WGS sequence"/>
</dbReference>
<gene>
    <name evidence="2" type="ORF">DC3_06750</name>
</gene>
<dbReference type="Gene3D" id="3.10.620.30">
    <property type="match status" value="1"/>
</dbReference>
<sequence>MNFYQTQSAFSRSELLPVIPDWTVSQLAEIAQQHLLHYGWLDAYHTERTAEKLQQINTRSIDRLLKARQEAGFELQSQTLPQQRHLGCCRDFSLFFTALMRAQGVPARSRVGFAGYFREGHWHDHVIGEYWNGDRWVRVDPQLDQLQRDAIQLGFDPLDVPDSPDVFVTAARAWQLYRAGEVDPWNYAIFPGSPIGGPGFIRGNLLHELWSLNKIELLLWEGPEEFWRDLEVLSEEELKATDQLATYLVSGEETLKGLQHWLERYPVDQITCRAPNGHEEVWEREAVTLVPGA</sequence>
<dbReference type="Pfam" id="PF01841">
    <property type="entry name" value="Transglut_core"/>
    <property type="match status" value="1"/>
</dbReference>
<dbReference type="InterPro" id="IPR002931">
    <property type="entry name" value="Transglutaminase-like"/>
</dbReference>
<keyword evidence="3" id="KW-1185">Reference proteome</keyword>
<dbReference type="SMART" id="SM00460">
    <property type="entry name" value="TGc"/>
    <property type="match status" value="1"/>
</dbReference>
<dbReference type="SUPFAM" id="SSF54001">
    <property type="entry name" value="Cysteine proteinases"/>
    <property type="match status" value="1"/>
</dbReference>
<comment type="caution">
    <text evidence="2">The sequence shown here is derived from an EMBL/GenBank/DDBJ whole genome shotgun (WGS) entry which is preliminary data.</text>
</comment>
<evidence type="ECO:0000313" key="2">
    <source>
        <dbReference type="EMBL" id="GEM45040.1"/>
    </source>
</evidence>
<organism evidence="2 3">
    <name type="scientific">Deinococcus cellulosilyticus (strain DSM 18568 / NBRC 106333 / KACC 11606 / 5516J-15)</name>
    <dbReference type="NCBI Taxonomy" id="1223518"/>
    <lineage>
        <taxon>Bacteria</taxon>
        <taxon>Thermotogati</taxon>
        <taxon>Deinococcota</taxon>
        <taxon>Deinococci</taxon>
        <taxon>Deinococcales</taxon>
        <taxon>Deinococcaceae</taxon>
        <taxon>Deinococcus</taxon>
    </lineage>
</organism>
<reference evidence="2 3" key="1">
    <citation type="submission" date="2019-07" db="EMBL/GenBank/DDBJ databases">
        <title>Whole genome shotgun sequence of Deinococcus cellulosilyticus NBRC 106333.</title>
        <authorList>
            <person name="Hosoyama A."/>
            <person name="Uohara A."/>
            <person name="Ohji S."/>
            <person name="Ichikawa N."/>
        </authorList>
    </citation>
    <scope>NUCLEOTIDE SEQUENCE [LARGE SCALE GENOMIC DNA]</scope>
    <source>
        <strain evidence="2 3">NBRC 106333</strain>
    </source>
</reference>
<dbReference type="InterPro" id="IPR038765">
    <property type="entry name" value="Papain-like_cys_pep_sf"/>
</dbReference>
<protein>
    <recommendedName>
        <fullName evidence="1">Transglutaminase-like domain-containing protein</fullName>
    </recommendedName>
</protein>
<feature type="domain" description="Transglutaminase-like" evidence="1">
    <location>
        <begin position="81"/>
        <end position="143"/>
    </location>
</feature>
<name>A0A511MWV1_DEIC1</name>
<proteinExistence type="predicted"/>
<dbReference type="AlphaFoldDB" id="A0A511MWV1"/>
<accession>A0A511MWV1</accession>